<organism evidence="1 2">
    <name type="scientific">Staphylothermus marinus (strain ATCC 43588 / DSM 3639 / JCM 9404 / F1)</name>
    <dbReference type="NCBI Taxonomy" id="399550"/>
    <lineage>
        <taxon>Archaea</taxon>
        <taxon>Thermoproteota</taxon>
        <taxon>Thermoprotei</taxon>
        <taxon>Desulfurococcales</taxon>
        <taxon>Desulfurococcaceae</taxon>
        <taxon>Staphylothermus</taxon>
    </lineage>
</organism>
<evidence type="ECO:0000313" key="1">
    <source>
        <dbReference type="EMBL" id="ABN69425.1"/>
    </source>
</evidence>
<dbReference type="AlphaFoldDB" id="A3DLB5"/>
<proteinExistence type="predicted"/>
<protein>
    <submittedName>
        <fullName evidence="1">Uncharacterized protein</fullName>
    </submittedName>
</protein>
<accession>A3DLB5</accession>
<dbReference type="Proteomes" id="UP000000254">
    <property type="component" value="Chromosome"/>
</dbReference>
<gene>
    <name evidence="1" type="ordered locus">Smar_0312</name>
</gene>
<sequence>MKCSDGNVNVSAYVLILVLDTIAFNKVMLNNFTYNVPKISELLRKEYERYLGDKEKIKYSDLLEFSRKRIKYYITHVLGEGIDGRISTRSCLE</sequence>
<name>A3DLB5_STAMF</name>
<dbReference type="STRING" id="399550.Smar_0312"/>
<evidence type="ECO:0000313" key="2">
    <source>
        <dbReference type="Proteomes" id="UP000000254"/>
    </source>
</evidence>
<dbReference type="EMBL" id="CP000575">
    <property type="protein sequence ID" value="ABN69425.1"/>
    <property type="molecule type" value="Genomic_DNA"/>
</dbReference>
<reference evidence="2" key="1">
    <citation type="journal article" date="2009" name="BMC Genomics">
        <title>The complete genome sequence of Staphylothermus marinus reveals differences in sulfur metabolism among heterotrophic Crenarchaeota.</title>
        <authorList>
            <person name="Anderson I.J."/>
            <person name="Dharmarajan L."/>
            <person name="Rodriguez J."/>
            <person name="Hooper S."/>
            <person name="Porat I."/>
            <person name="Ulrich L.E."/>
            <person name="Elkins J.G."/>
            <person name="Mavromatis K."/>
            <person name="Sun H."/>
            <person name="Land M."/>
            <person name="Lapidus A."/>
            <person name="Lucas S."/>
            <person name="Barry K."/>
            <person name="Huber H."/>
            <person name="Zhulin I.B."/>
            <person name="Whitman W.B."/>
            <person name="Mukhopadhyay B."/>
            <person name="Woese C."/>
            <person name="Bristow J."/>
            <person name="Kyrpides N."/>
        </authorList>
    </citation>
    <scope>NUCLEOTIDE SEQUENCE [LARGE SCALE GENOMIC DNA]</scope>
    <source>
        <strain evidence="2">ATCC 43588 / DSM 3639 / JCM 9404 / F1</strain>
    </source>
</reference>
<reference evidence="1 2" key="2">
    <citation type="journal article" date="2009" name="Stand. Genomic Sci.">
        <title>Complete genome sequence of Staphylothermus marinus Stetter and Fiala 1986 type strain F1.</title>
        <authorList>
            <person name="Anderson I.J."/>
            <person name="Sun H."/>
            <person name="Lapidus A."/>
            <person name="Copeland A."/>
            <person name="Glavina Del Rio T."/>
            <person name="Tice H."/>
            <person name="Dalin E."/>
            <person name="Lucas S."/>
            <person name="Barry K."/>
            <person name="Land M."/>
            <person name="Richardson P."/>
            <person name="Huber H."/>
            <person name="Kyrpides N.C."/>
        </authorList>
    </citation>
    <scope>NUCLEOTIDE SEQUENCE [LARGE SCALE GENOMIC DNA]</scope>
    <source>
        <strain evidence="2">ATCC 43588 / DSM 3639 / JCM 9404 / F1</strain>
    </source>
</reference>
<dbReference type="HOGENOM" id="CLU_2393026_0_0_2"/>
<dbReference type="KEGG" id="smr:Smar_0312"/>
<keyword evidence="2" id="KW-1185">Reference proteome</keyword>